<sequence>MADHDHEILVPHTYSAETKSTLESELADLEGATLTIAETADETLSGFETATVAITPRLPEEWLERATDLEWAQATSAGVDHYDLDALSERGITLTNATGVHSQPIAEQVLGAMLSFEREFLRARDQQREGVWLRTEGGELASKTVGVVGLGAIGGRVAELASAVGSRVIGTKRAPSSAPDAADAVYPPDELDEVLRRADYLVLACPLTEETRGLIDGAALETMSEEAVLVNIARGEVADQEALVEGLQQGRIAGAALDVFAEEPLPEESPLWNLPNVLLTPHMAGSTPHYYERIGDIFRENFECFADGELEGMRNRIV</sequence>
<name>A0AAP3E0V7_9EURY</name>
<evidence type="ECO:0000259" key="4">
    <source>
        <dbReference type="Pfam" id="PF00389"/>
    </source>
</evidence>
<evidence type="ECO:0000256" key="1">
    <source>
        <dbReference type="ARBA" id="ARBA00023002"/>
    </source>
</evidence>
<proteinExistence type="inferred from homology"/>
<evidence type="ECO:0000259" key="5">
    <source>
        <dbReference type="Pfam" id="PF02826"/>
    </source>
</evidence>
<dbReference type="PANTHER" id="PTHR43333">
    <property type="entry name" value="2-HACID_DH_C DOMAIN-CONTAINING PROTEIN"/>
    <property type="match status" value="1"/>
</dbReference>
<evidence type="ECO:0000256" key="3">
    <source>
        <dbReference type="RuleBase" id="RU003719"/>
    </source>
</evidence>
<dbReference type="GO" id="GO:0051287">
    <property type="term" value="F:NAD binding"/>
    <property type="evidence" value="ECO:0007669"/>
    <property type="project" value="InterPro"/>
</dbReference>
<dbReference type="Proteomes" id="UP001321018">
    <property type="component" value="Unassembled WGS sequence"/>
</dbReference>
<accession>A0AAP3E0V7</accession>
<dbReference type="AlphaFoldDB" id="A0AAP3E0V7"/>
<feature type="domain" description="D-isomer specific 2-hydroxyacid dehydrogenase catalytic" evidence="4">
    <location>
        <begin position="16"/>
        <end position="309"/>
    </location>
</feature>
<evidence type="ECO:0000313" key="7">
    <source>
        <dbReference type="Proteomes" id="UP001321018"/>
    </source>
</evidence>
<evidence type="ECO:0000256" key="2">
    <source>
        <dbReference type="ARBA" id="ARBA00023027"/>
    </source>
</evidence>
<dbReference type="GO" id="GO:0016616">
    <property type="term" value="F:oxidoreductase activity, acting on the CH-OH group of donors, NAD or NADP as acceptor"/>
    <property type="evidence" value="ECO:0007669"/>
    <property type="project" value="InterPro"/>
</dbReference>
<dbReference type="FunFam" id="3.40.50.720:FF:000363">
    <property type="entry name" value="D-isomer specific 2-hydroxyacid dehydrogenase"/>
    <property type="match status" value="1"/>
</dbReference>
<dbReference type="EMBL" id="JAOPKA010000002">
    <property type="protein sequence ID" value="MCU4740781.1"/>
    <property type="molecule type" value="Genomic_DNA"/>
</dbReference>
<protein>
    <submittedName>
        <fullName evidence="6">D-2-hydroxyacid dehydrogenase</fullName>
    </submittedName>
</protein>
<dbReference type="SUPFAM" id="SSF51735">
    <property type="entry name" value="NAD(P)-binding Rossmann-fold domains"/>
    <property type="match status" value="1"/>
</dbReference>
<dbReference type="InterPro" id="IPR006140">
    <property type="entry name" value="D-isomer_DH_NAD-bd"/>
</dbReference>
<keyword evidence="1 3" id="KW-0560">Oxidoreductase</keyword>
<dbReference type="RefSeq" id="WP_338002620.1">
    <property type="nucleotide sequence ID" value="NZ_JAOPKA010000002.1"/>
</dbReference>
<dbReference type="InterPro" id="IPR036291">
    <property type="entry name" value="NAD(P)-bd_dom_sf"/>
</dbReference>
<dbReference type="SUPFAM" id="SSF52283">
    <property type="entry name" value="Formate/glycerate dehydrogenase catalytic domain-like"/>
    <property type="match status" value="1"/>
</dbReference>
<reference evidence="6" key="1">
    <citation type="submission" date="2022-09" db="EMBL/GenBank/DDBJ databases">
        <title>Enrichment on poylsaccharides allowed isolation of novel metabolic and taxonomic groups of Haloarchaea.</title>
        <authorList>
            <person name="Sorokin D.Y."/>
            <person name="Elcheninov A.G."/>
            <person name="Khizhniak T.V."/>
            <person name="Kolganova T.V."/>
            <person name="Kublanov I.V."/>
        </authorList>
    </citation>
    <scope>NUCLEOTIDE SEQUENCE</scope>
    <source>
        <strain evidence="6">AArc-xg1-1</strain>
    </source>
</reference>
<comment type="similarity">
    <text evidence="3">Belongs to the D-isomer specific 2-hydroxyacid dehydrogenase family.</text>
</comment>
<feature type="domain" description="D-isomer specific 2-hydroxyacid dehydrogenase NAD-binding" evidence="5">
    <location>
        <begin position="111"/>
        <end position="284"/>
    </location>
</feature>
<dbReference type="Pfam" id="PF02826">
    <property type="entry name" value="2-Hacid_dh_C"/>
    <property type="match status" value="1"/>
</dbReference>
<comment type="caution">
    <text evidence="6">The sequence shown here is derived from an EMBL/GenBank/DDBJ whole genome shotgun (WGS) entry which is preliminary data.</text>
</comment>
<dbReference type="PANTHER" id="PTHR43333:SF1">
    <property type="entry name" value="D-ISOMER SPECIFIC 2-HYDROXYACID DEHYDROGENASE NAD-BINDING DOMAIN-CONTAINING PROTEIN"/>
    <property type="match status" value="1"/>
</dbReference>
<gene>
    <name evidence="6" type="ORF">OB960_05130</name>
</gene>
<dbReference type="CDD" id="cd05300">
    <property type="entry name" value="2-Hacid_dh_1"/>
    <property type="match status" value="1"/>
</dbReference>
<dbReference type="Pfam" id="PF00389">
    <property type="entry name" value="2-Hacid_dh"/>
    <property type="match status" value="1"/>
</dbReference>
<evidence type="ECO:0000313" key="6">
    <source>
        <dbReference type="EMBL" id="MCU4740781.1"/>
    </source>
</evidence>
<organism evidence="6 7">
    <name type="scientific">Natronoglomus mannanivorans</name>
    <dbReference type="NCBI Taxonomy" id="2979990"/>
    <lineage>
        <taxon>Archaea</taxon>
        <taxon>Methanobacteriati</taxon>
        <taxon>Methanobacteriota</taxon>
        <taxon>Stenosarchaea group</taxon>
        <taxon>Halobacteria</taxon>
        <taxon>Halobacteriales</taxon>
        <taxon>Natrialbaceae</taxon>
        <taxon>Natronoglomus</taxon>
    </lineage>
</organism>
<dbReference type="Gene3D" id="3.40.50.720">
    <property type="entry name" value="NAD(P)-binding Rossmann-like Domain"/>
    <property type="match status" value="2"/>
</dbReference>
<keyword evidence="2" id="KW-0520">NAD</keyword>
<dbReference type="InterPro" id="IPR006139">
    <property type="entry name" value="D-isomer_2_OHA_DH_cat_dom"/>
</dbReference>